<protein>
    <submittedName>
        <fullName evidence="1">Uncharacterized protein</fullName>
    </submittedName>
</protein>
<dbReference type="InterPro" id="IPR029063">
    <property type="entry name" value="SAM-dependent_MTases_sf"/>
</dbReference>
<evidence type="ECO:0000313" key="1">
    <source>
        <dbReference type="EMBL" id="KAA3438711.1"/>
    </source>
</evidence>
<proteinExistence type="predicted"/>
<gene>
    <name evidence="1" type="ORF">FOA19_15945</name>
</gene>
<organism evidence="1 2">
    <name type="scientific">Rufibacter hautae</name>
    <dbReference type="NCBI Taxonomy" id="2595005"/>
    <lineage>
        <taxon>Bacteria</taxon>
        <taxon>Pseudomonadati</taxon>
        <taxon>Bacteroidota</taxon>
        <taxon>Cytophagia</taxon>
        <taxon>Cytophagales</taxon>
        <taxon>Hymenobacteraceae</taxon>
        <taxon>Rufibacter</taxon>
    </lineage>
</organism>
<dbReference type="Proteomes" id="UP000324133">
    <property type="component" value="Unassembled WGS sequence"/>
</dbReference>
<sequence>MLEVDRTLFVPEEIQGQSYNDKVLPICMGQTINQPYIVAYMAQALKLALEDAVLEVGAEEALTT</sequence>
<dbReference type="RefSeq" id="WP_149091767.1">
    <property type="nucleotide sequence ID" value="NZ_VKKY01000002.1"/>
</dbReference>
<dbReference type="OrthoDB" id="9810066at2"/>
<comment type="caution">
    <text evidence="1">The sequence shown here is derived from an EMBL/GenBank/DDBJ whole genome shotgun (WGS) entry which is preliminary data.</text>
</comment>
<dbReference type="SUPFAM" id="SSF53335">
    <property type="entry name" value="S-adenosyl-L-methionine-dependent methyltransferases"/>
    <property type="match status" value="1"/>
</dbReference>
<accession>A0A5B6TFN9</accession>
<keyword evidence="2" id="KW-1185">Reference proteome</keyword>
<dbReference type="Gene3D" id="3.40.50.150">
    <property type="entry name" value="Vaccinia Virus protein VP39"/>
    <property type="match status" value="1"/>
</dbReference>
<name>A0A5B6TFN9_9BACT</name>
<dbReference type="AlphaFoldDB" id="A0A5B6TFN9"/>
<reference evidence="1 2" key="1">
    <citation type="submission" date="2019-07" db="EMBL/GenBank/DDBJ databases">
        <title>Rufibacter sp. nov., isolated from lake sediment.</title>
        <authorList>
            <person name="Qu J.-H."/>
        </authorList>
    </citation>
    <scope>NUCLEOTIDE SEQUENCE [LARGE SCALE GENOMIC DNA]</scope>
    <source>
        <strain evidence="1 2">NBS58-1</strain>
    </source>
</reference>
<evidence type="ECO:0000313" key="2">
    <source>
        <dbReference type="Proteomes" id="UP000324133"/>
    </source>
</evidence>
<dbReference type="Pfam" id="PF01135">
    <property type="entry name" value="PCMT"/>
    <property type="match status" value="1"/>
</dbReference>
<dbReference type="EMBL" id="VKKY01000002">
    <property type="protein sequence ID" value="KAA3438711.1"/>
    <property type="molecule type" value="Genomic_DNA"/>
</dbReference>